<dbReference type="EMBL" id="PYWC01000106">
    <property type="protein sequence ID" value="PWW72455.1"/>
    <property type="molecule type" value="Genomic_DNA"/>
</dbReference>
<proteinExistence type="predicted"/>
<reference evidence="1 2" key="1">
    <citation type="submission" date="2018-03" db="EMBL/GenBank/DDBJ databases">
        <title>Genomes of Pezizomycetes fungi and the evolution of truffles.</title>
        <authorList>
            <person name="Murat C."/>
            <person name="Payen T."/>
            <person name="Noel B."/>
            <person name="Kuo A."/>
            <person name="Martin F.M."/>
        </authorList>
    </citation>
    <scope>NUCLEOTIDE SEQUENCE [LARGE SCALE GENOMIC DNA]</scope>
    <source>
        <strain evidence="1">091103-1</strain>
    </source>
</reference>
<protein>
    <submittedName>
        <fullName evidence="1">Uncharacterized protein</fullName>
    </submittedName>
</protein>
<organism evidence="1 2">
    <name type="scientific">Tuber magnatum</name>
    <name type="common">white Piedmont truffle</name>
    <dbReference type="NCBI Taxonomy" id="42249"/>
    <lineage>
        <taxon>Eukaryota</taxon>
        <taxon>Fungi</taxon>
        <taxon>Dikarya</taxon>
        <taxon>Ascomycota</taxon>
        <taxon>Pezizomycotina</taxon>
        <taxon>Pezizomycetes</taxon>
        <taxon>Pezizales</taxon>
        <taxon>Tuberaceae</taxon>
        <taxon>Tuber</taxon>
    </lineage>
</organism>
<evidence type="ECO:0000313" key="2">
    <source>
        <dbReference type="Proteomes" id="UP000246991"/>
    </source>
</evidence>
<name>A0A317SDQ9_9PEZI</name>
<dbReference type="Gene3D" id="3.40.1090.10">
    <property type="entry name" value="Cytosolic phospholipase A2 catalytic domain"/>
    <property type="match status" value="1"/>
</dbReference>
<dbReference type="Proteomes" id="UP000246991">
    <property type="component" value="Unassembled WGS sequence"/>
</dbReference>
<comment type="caution">
    <text evidence="1">The sequence shown here is derived from an EMBL/GenBank/DDBJ whole genome shotgun (WGS) entry which is preliminary data.</text>
</comment>
<keyword evidence="2" id="KW-1185">Reference proteome</keyword>
<evidence type="ECO:0000313" key="1">
    <source>
        <dbReference type="EMBL" id="PWW72455.1"/>
    </source>
</evidence>
<dbReference type="AlphaFoldDB" id="A0A317SDQ9"/>
<accession>A0A317SDQ9</accession>
<sequence>MPLCKYTGWLNFANDLQRTTLWEANRLQPLALPEFPNPNVQAPSLLSLVAGRHKSMIMRKLIAPMRYPSSQARRIHIHPHLPTLNHGNPILLADCPIPGNLYITSYNSNCHEISQRSLSWGASLTVGEEPAPEFLAQGLLSRLLMPFSIVLCFFAADHGGLQGVAETMQALMDNGQGSNLCSLIAPKAFVILENDELLAYTNLIASQYLVDMLQKNRMGNITVHFLEIRVISIPSGRHEAMMEIVYPALQEMHSLRQQCRTPFSFQHFASLFKSAYDHFSCTITEPFSFINASRLQAPVAPKLSQHIAEFLQKLNPSYPIDSAISVIASGILLDSNPPGIHCFDPVEIFHTFYRDHCHDAANLLQHRFWEYAENLGCRNKPIENHVAELAGFHLPMQDFFDVAYGTSSDSRYKARGLENALQEAFGTSGNLFGHSINYTSRTKVAVMATTTEDTSACLFTNYNGPGTRSDQCGYRLARSADSSRRVAVWET</sequence>
<dbReference type="OrthoDB" id="194358at2759"/>
<dbReference type="STRING" id="42249.A0A317SDQ9"/>
<gene>
    <name evidence="1" type="ORF">C7212DRAFT_348182</name>
</gene>